<reference evidence="1 2" key="1">
    <citation type="journal article" date="2009" name="Nature">
        <title>The Sorghum bicolor genome and the diversification of grasses.</title>
        <authorList>
            <person name="Paterson A.H."/>
            <person name="Bowers J.E."/>
            <person name="Bruggmann R."/>
            <person name="Dubchak I."/>
            <person name="Grimwood J."/>
            <person name="Gundlach H."/>
            <person name="Haberer G."/>
            <person name="Hellsten U."/>
            <person name="Mitros T."/>
            <person name="Poliakov A."/>
            <person name="Schmutz J."/>
            <person name="Spannagl M."/>
            <person name="Tang H."/>
            <person name="Wang X."/>
            <person name="Wicker T."/>
            <person name="Bharti A.K."/>
            <person name="Chapman J."/>
            <person name="Feltus F.A."/>
            <person name="Gowik U."/>
            <person name="Grigoriev I.V."/>
            <person name="Lyons E."/>
            <person name="Maher C.A."/>
            <person name="Martis M."/>
            <person name="Narechania A."/>
            <person name="Otillar R.P."/>
            <person name="Penning B.W."/>
            <person name="Salamov A.A."/>
            <person name="Wang Y."/>
            <person name="Zhang L."/>
            <person name="Carpita N.C."/>
            <person name="Freeling M."/>
            <person name="Gingle A.R."/>
            <person name="Hash C.T."/>
            <person name="Keller B."/>
            <person name="Klein P."/>
            <person name="Kresovich S."/>
            <person name="McCann M.C."/>
            <person name="Ming R."/>
            <person name="Peterson D.G."/>
            <person name="Mehboob-ur-Rahman"/>
            <person name="Ware D."/>
            <person name="Westhoff P."/>
            <person name="Mayer K.F."/>
            <person name="Messing J."/>
            <person name="Rokhsar D.S."/>
        </authorList>
    </citation>
    <scope>NUCLEOTIDE SEQUENCE [LARGE SCALE GENOMIC DNA]</scope>
    <source>
        <strain evidence="2">cv. BTx623</strain>
    </source>
</reference>
<dbReference type="Proteomes" id="UP000000768">
    <property type="component" value="Chromosome 3"/>
</dbReference>
<accession>A0A1B6Q1G8</accession>
<gene>
    <name evidence="1" type="ORF">SORBI_3003G046000</name>
</gene>
<evidence type="ECO:0000313" key="1">
    <source>
        <dbReference type="EMBL" id="KXG31715.1"/>
    </source>
</evidence>
<dbReference type="EMBL" id="CM000762">
    <property type="protein sequence ID" value="KXG31715.1"/>
    <property type="molecule type" value="Genomic_DNA"/>
</dbReference>
<dbReference type="Gramene" id="KXG31715">
    <property type="protein sequence ID" value="KXG31715"/>
    <property type="gene ID" value="SORBI_3003G046000"/>
</dbReference>
<proteinExistence type="predicted"/>
<organism evidence="1 2">
    <name type="scientific">Sorghum bicolor</name>
    <name type="common">Sorghum</name>
    <name type="synonym">Sorghum vulgare</name>
    <dbReference type="NCBI Taxonomy" id="4558"/>
    <lineage>
        <taxon>Eukaryota</taxon>
        <taxon>Viridiplantae</taxon>
        <taxon>Streptophyta</taxon>
        <taxon>Embryophyta</taxon>
        <taxon>Tracheophyta</taxon>
        <taxon>Spermatophyta</taxon>
        <taxon>Magnoliopsida</taxon>
        <taxon>Liliopsida</taxon>
        <taxon>Poales</taxon>
        <taxon>Poaceae</taxon>
        <taxon>PACMAD clade</taxon>
        <taxon>Panicoideae</taxon>
        <taxon>Andropogonodae</taxon>
        <taxon>Andropogoneae</taxon>
        <taxon>Sorghinae</taxon>
        <taxon>Sorghum</taxon>
    </lineage>
</organism>
<dbReference type="InParanoid" id="A0A1B6Q1G8"/>
<evidence type="ECO:0000313" key="2">
    <source>
        <dbReference type="Proteomes" id="UP000000768"/>
    </source>
</evidence>
<name>A0A1B6Q1G8_SORBI</name>
<protein>
    <submittedName>
        <fullName evidence="1">Uncharacterized protein</fullName>
    </submittedName>
</protein>
<dbReference type="AlphaFoldDB" id="A0A1B6Q1G8"/>
<reference evidence="2" key="2">
    <citation type="journal article" date="2018" name="Plant J.">
        <title>The Sorghum bicolor reference genome: improved assembly, gene annotations, a transcriptome atlas, and signatures of genome organization.</title>
        <authorList>
            <person name="McCormick R.F."/>
            <person name="Truong S.K."/>
            <person name="Sreedasyam A."/>
            <person name="Jenkins J."/>
            <person name="Shu S."/>
            <person name="Sims D."/>
            <person name="Kennedy M."/>
            <person name="Amirebrahimi M."/>
            <person name="Weers B.D."/>
            <person name="McKinley B."/>
            <person name="Mattison A."/>
            <person name="Morishige D.T."/>
            <person name="Grimwood J."/>
            <person name="Schmutz J."/>
            <person name="Mullet J.E."/>
        </authorList>
    </citation>
    <scope>NUCLEOTIDE SEQUENCE [LARGE SCALE GENOMIC DNA]</scope>
    <source>
        <strain evidence="2">cv. BTx623</strain>
    </source>
</reference>
<keyword evidence="2" id="KW-1185">Reference proteome</keyword>
<sequence>MRGAINPRVESVKTRVKRRAIEQAGEPKFCVGVHSTGQPGELNGEQLIVHHHLDGWTDAVQNSPCHSLNSSSLSALRRVAIQHSTGGGVKAFAGSDDRPQSNLRRSTVLFARINEQFDRSCMLSAGPAGTDKLFVTIELVPCVAACIVATLTD</sequence>